<dbReference type="Proteomes" id="UP001604277">
    <property type="component" value="Unassembled WGS sequence"/>
</dbReference>
<protein>
    <submittedName>
        <fullName evidence="1">Uncharacterized protein</fullName>
    </submittedName>
</protein>
<organism evidence="1 2">
    <name type="scientific">Forsythia ovata</name>
    <dbReference type="NCBI Taxonomy" id="205694"/>
    <lineage>
        <taxon>Eukaryota</taxon>
        <taxon>Viridiplantae</taxon>
        <taxon>Streptophyta</taxon>
        <taxon>Embryophyta</taxon>
        <taxon>Tracheophyta</taxon>
        <taxon>Spermatophyta</taxon>
        <taxon>Magnoliopsida</taxon>
        <taxon>eudicotyledons</taxon>
        <taxon>Gunneridae</taxon>
        <taxon>Pentapetalae</taxon>
        <taxon>asterids</taxon>
        <taxon>lamiids</taxon>
        <taxon>Lamiales</taxon>
        <taxon>Oleaceae</taxon>
        <taxon>Forsythieae</taxon>
        <taxon>Forsythia</taxon>
    </lineage>
</organism>
<accession>A0ABD1T500</accession>
<dbReference type="EMBL" id="JBFOLJ010000009">
    <property type="protein sequence ID" value="KAL2507743.1"/>
    <property type="molecule type" value="Genomic_DNA"/>
</dbReference>
<evidence type="ECO:0000313" key="1">
    <source>
        <dbReference type="EMBL" id="KAL2507743.1"/>
    </source>
</evidence>
<sequence>MRCPVGFLPISNKFGRGGRWTDDEIGRRVVRLRMRCPVGRVFFQSPTNSNNMVGGERYEIEKRGGRRRLLLRFGMKTGGARVSNKTFDFANWDVYIAAKICNSLGGGTVSGMGNSLISKIREEYQD</sequence>
<reference evidence="2" key="1">
    <citation type="submission" date="2024-07" db="EMBL/GenBank/DDBJ databases">
        <title>Two chromosome-level genome assemblies of Korean endemic species Abeliophyllum distichum and Forsythia ovata (Oleaceae).</title>
        <authorList>
            <person name="Jang H."/>
        </authorList>
    </citation>
    <scope>NUCLEOTIDE SEQUENCE [LARGE SCALE GENOMIC DNA]</scope>
</reference>
<gene>
    <name evidence="1" type="ORF">Fot_31390</name>
</gene>
<name>A0ABD1T500_9LAMI</name>
<proteinExistence type="predicted"/>
<evidence type="ECO:0000313" key="2">
    <source>
        <dbReference type="Proteomes" id="UP001604277"/>
    </source>
</evidence>
<keyword evidence="2" id="KW-1185">Reference proteome</keyword>
<dbReference type="AlphaFoldDB" id="A0ABD1T500"/>
<comment type="caution">
    <text evidence="1">The sequence shown here is derived from an EMBL/GenBank/DDBJ whole genome shotgun (WGS) entry which is preliminary data.</text>
</comment>